<reference evidence="3 4" key="1">
    <citation type="journal article" date="2018" name="Nat. Genet.">
        <title>The Rosa genome provides new insights in the design of modern roses.</title>
        <authorList>
            <person name="Bendahmane M."/>
        </authorList>
    </citation>
    <scope>NUCLEOTIDE SEQUENCE [LARGE SCALE GENOMIC DNA]</scope>
    <source>
        <strain evidence="4">cv. Old Blush</strain>
    </source>
</reference>
<feature type="domain" description="LOB" evidence="2">
    <location>
        <begin position="15"/>
        <end position="116"/>
    </location>
</feature>
<accession>A0A2P6RUF0</accession>
<evidence type="ECO:0000313" key="3">
    <source>
        <dbReference type="EMBL" id="PRQ50051.1"/>
    </source>
</evidence>
<dbReference type="OMA" id="QGLINGW"/>
<protein>
    <submittedName>
        <fullName evidence="3">Putative transcription factor AS2-LOB family</fullName>
    </submittedName>
</protein>
<dbReference type="AlphaFoldDB" id="A0A2P6RUF0"/>
<comment type="similarity">
    <text evidence="1">Belongs to the LOB domain-containing protein family.</text>
</comment>
<dbReference type="Pfam" id="PF03195">
    <property type="entry name" value="LOB"/>
    <property type="match status" value="1"/>
</dbReference>
<dbReference type="OrthoDB" id="913402at2759"/>
<evidence type="ECO:0000313" key="4">
    <source>
        <dbReference type="Proteomes" id="UP000238479"/>
    </source>
</evidence>
<dbReference type="PROSITE" id="PS50891">
    <property type="entry name" value="LOB"/>
    <property type="match status" value="1"/>
</dbReference>
<dbReference type="Gramene" id="PRQ50051">
    <property type="protein sequence ID" value="PRQ50051"/>
    <property type="gene ID" value="RchiOBHm_Chr2g0128781"/>
</dbReference>
<gene>
    <name evidence="3" type="ORF">RchiOBHm_Chr2g0128781</name>
</gene>
<evidence type="ECO:0000259" key="2">
    <source>
        <dbReference type="PROSITE" id="PS50891"/>
    </source>
</evidence>
<dbReference type="EMBL" id="PDCK01000040">
    <property type="protein sequence ID" value="PRQ50051.1"/>
    <property type="molecule type" value="Genomic_DNA"/>
</dbReference>
<comment type="caution">
    <text evidence="3">The sequence shown here is derived from an EMBL/GenBank/DDBJ whole genome shotgun (WGS) entry which is preliminary data.</text>
</comment>
<dbReference type="PANTHER" id="PTHR31301:SF19">
    <property type="entry name" value="LOB DOMAIN-CONTAINING PROTEIN 2"/>
    <property type="match status" value="1"/>
</dbReference>
<dbReference type="PANTHER" id="PTHR31301">
    <property type="entry name" value="LOB DOMAIN-CONTAINING PROTEIN 4-RELATED"/>
    <property type="match status" value="1"/>
</dbReference>
<dbReference type="Proteomes" id="UP000238479">
    <property type="component" value="Chromosome 2"/>
</dbReference>
<evidence type="ECO:0000256" key="1">
    <source>
        <dbReference type="ARBA" id="ARBA00005474"/>
    </source>
</evidence>
<organism evidence="3 4">
    <name type="scientific">Rosa chinensis</name>
    <name type="common">China rose</name>
    <dbReference type="NCBI Taxonomy" id="74649"/>
    <lineage>
        <taxon>Eukaryota</taxon>
        <taxon>Viridiplantae</taxon>
        <taxon>Streptophyta</taxon>
        <taxon>Embryophyta</taxon>
        <taxon>Tracheophyta</taxon>
        <taxon>Spermatophyta</taxon>
        <taxon>Magnoliopsida</taxon>
        <taxon>eudicotyledons</taxon>
        <taxon>Gunneridae</taxon>
        <taxon>Pentapetalae</taxon>
        <taxon>rosids</taxon>
        <taxon>fabids</taxon>
        <taxon>Rosales</taxon>
        <taxon>Rosaceae</taxon>
        <taxon>Rosoideae</taxon>
        <taxon>Rosoideae incertae sedis</taxon>
        <taxon>Rosa</taxon>
    </lineage>
</organism>
<name>A0A2P6RUF0_ROSCH</name>
<proteinExistence type="inferred from homology"/>
<dbReference type="InterPro" id="IPR004883">
    <property type="entry name" value="LOB"/>
</dbReference>
<dbReference type="STRING" id="74649.A0A2P6RUF0"/>
<keyword evidence="4" id="KW-1185">Reference proteome</keyword>
<sequence>MHRKNNGTAGAGAVPACAACKHQRKKCNEGCTLAPFFPVERNREFQAVHKVFGVSNVTKMVKNANEANRRKVVDSLVWEALCRQKDPVLGPYGEYRMIFDELKMYKNHENQTVPLQVQKGMCYKSLTDLVAWNYETNGISDGINGGNGITTTNNNLDYDLQVNENVRINSVPPYGYPLTCEQEIAAEKIKQVKIAADSIVVPVVHQQGHSINNINQQYYISGQLNQHIGKPLERTIWEGGS</sequence>